<reference evidence="1" key="1">
    <citation type="submission" date="2012-07" db="EMBL/GenBank/DDBJ databases">
        <authorList>
            <person name="Cummings C."/>
        </authorList>
    </citation>
    <scope>NUCLEOTIDE SEQUENCE</scope>
    <source>
        <strain evidence="1">1330</strain>
    </source>
</reference>
<dbReference type="AlphaFoldDB" id="K7ZYV7"/>
<dbReference type="EMBL" id="CAKW01000049">
    <property type="protein sequence ID" value="CCJ71858.1"/>
    <property type="molecule type" value="Genomic_DNA"/>
</dbReference>
<proteinExistence type="predicted"/>
<comment type="caution">
    <text evidence="1">The sequence shown here is derived from an EMBL/GenBank/DDBJ whole genome shotgun (WGS) entry which is preliminary data.</text>
</comment>
<protein>
    <submittedName>
        <fullName evidence="1">Uncharacterized protein</fullName>
    </submittedName>
</protein>
<evidence type="ECO:0000313" key="1">
    <source>
        <dbReference type="EMBL" id="CCJ71858.1"/>
    </source>
</evidence>
<accession>K7ZYV7</accession>
<dbReference type="Proteomes" id="UP000009340">
    <property type="component" value="Unassembled WGS sequence"/>
</dbReference>
<organism evidence="1 2">
    <name type="scientific">Cronobacter condimenti 1330</name>
    <dbReference type="NCBI Taxonomy" id="1073999"/>
    <lineage>
        <taxon>Bacteria</taxon>
        <taxon>Pseudomonadati</taxon>
        <taxon>Pseudomonadota</taxon>
        <taxon>Gammaproteobacteria</taxon>
        <taxon>Enterobacterales</taxon>
        <taxon>Enterobacteriaceae</taxon>
        <taxon>Cronobacter</taxon>
    </lineage>
</organism>
<evidence type="ECO:0000313" key="2">
    <source>
        <dbReference type="Proteomes" id="UP000009340"/>
    </source>
</evidence>
<dbReference type="STRING" id="1073999.AFK62_14020"/>
<name>K7ZYV7_9ENTR</name>
<dbReference type="eggNOG" id="ENOG5030BZG">
    <property type="taxonomic scope" value="Bacteria"/>
</dbReference>
<gene>
    <name evidence="1" type="ORF">BN137_1204</name>
</gene>
<sequence length="127" mass="14097">MDELAQQICQWLDGSGIDVINGTKHLSDLSTVGACLNSGASRYDIRTISIQHDNKSVSIAPAQLYASGRKGCITLTIDSPDLKHARQYFYLHMTTEDGWLIDDNAQPELNGVLLTEEVFFKIIERLA</sequence>